<name>A0ABC9Y2M3_GRUJA</name>
<protein>
    <submittedName>
        <fullName evidence="2">Mitochondrial enolase superfamily member 1</fullName>
    </submittedName>
</protein>
<gene>
    <name evidence="2" type="ORF">GRJ2_002816100</name>
</gene>
<comment type="caution">
    <text evidence="2">The sequence shown here is derived from an EMBL/GenBank/DDBJ whole genome shotgun (WGS) entry which is preliminary data.</text>
</comment>
<dbReference type="AlphaFoldDB" id="A0ABC9Y2M3"/>
<accession>A0ABC9Y2M3</accession>
<dbReference type="InterPro" id="IPR000477">
    <property type="entry name" value="RT_dom"/>
</dbReference>
<dbReference type="PANTHER" id="PTHR33332">
    <property type="entry name" value="REVERSE TRANSCRIPTASE DOMAIN-CONTAINING PROTEIN"/>
    <property type="match status" value="1"/>
</dbReference>
<dbReference type="PROSITE" id="PS50878">
    <property type="entry name" value="RT_POL"/>
    <property type="match status" value="1"/>
</dbReference>
<evidence type="ECO:0000259" key="1">
    <source>
        <dbReference type="PROSITE" id="PS50878"/>
    </source>
</evidence>
<dbReference type="CDD" id="cd01650">
    <property type="entry name" value="RT_nLTR_like"/>
    <property type="match status" value="1"/>
</dbReference>
<sequence length="315" mass="35281">MRENVGPLQNETGDLVTQDMEKAEVLNDFFALVFTSKCSSHTAQVTEGKGRDWENAEPPTVGEDQVREYLRNLKVHKSMGPDEMHPRVLRELVDEVARPLSIIFEKSWQSSEVPTDWKRGNITPIFKKGKKEDPGNYRPVSLTSVPGKIMEHTLLETMLRHMENKEVIGDSQHGFTKGKSCLTNLVAFYDGVTALVDKGRATDIICLDLCKAFDTVLHDILVSKLERQGFNGWTTRWIRNWLDGHTRLVVVNDSMCKWRSVTSGIPQGTVLGPALFNIFVGDMDNGIECTLSKFADDTKLCGVVDTLEGCHPEGS</sequence>
<dbReference type="Pfam" id="PF00078">
    <property type="entry name" value="RVT_1"/>
    <property type="match status" value="1"/>
</dbReference>
<proteinExistence type="predicted"/>
<evidence type="ECO:0000313" key="2">
    <source>
        <dbReference type="EMBL" id="GAB0203505.1"/>
    </source>
</evidence>
<reference evidence="2 3" key="1">
    <citation type="submission" date="2024-06" db="EMBL/GenBank/DDBJ databases">
        <title>The draft genome of Grus japonensis, version 3.</title>
        <authorList>
            <person name="Nabeshima K."/>
            <person name="Suzuki S."/>
            <person name="Onuma M."/>
        </authorList>
    </citation>
    <scope>NUCLEOTIDE SEQUENCE [LARGE SCALE GENOMIC DNA]</scope>
    <source>
        <strain evidence="2 3">451A</strain>
    </source>
</reference>
<organism evidence="2 3">
    <name type="scientific">Grus japonensis</name>
    <name type="common">Japanese crane</name>
    <name type="synonym">Red-crowned crane</name>
    <dbReference type="NCBI Taxonomy" id="30415"/>
    <lineage>
        <taxon>Eukaryota</taxon>
        <taxon>Metazoa</taxon>
        <taxon>Chordata</taxon>
        <taxon>Craniata</taxon>
        <taxon>Vertebrata</taxon>
        <taxon>Euteleostomi</taxon>
        <taxon>Archelosauria</taxon>
        <taxon>Archosauria</taxon>
        <taxon>Dinosauria</taxon>
        <taxon>Saurischia</taxon>
        <taxon>Theropoda</taxon>
        <taxon>Coelurosauria</taxon>
        <taxon>Aves</taxon>
        <taxon>Neognathae</taxon>
        <taxon>Neoaves</taxon>
        <taxon>Gruiformes</taxon>
        <taxon>Gruidae</taxon>
        <taxon>Grus</taxon>
    </lineage>
</organism>
<feature type="domain" description="Reverse transcriptase" evidence="1">
    <location>
        <begin position="106"/>
        <end position="315"/>
    </location>
</feature>
<dbReference type="SUPFAM" id="SSF56672">
    <property type="entry name" value="DNA/RNA polymerases"/>
    <property type="match status" value="1"/>
</dbReference>
<keyword evidence="3" id="KW-1185">Reference proteome</keyword>
<evidence type="ECO:0000313" key="3">
    <source>
        <dbReference type="Proteomes" id="UP001623348"/>
    </source>
</evidence>
<dbReference type="InterPro" id="IPR043502">
    <property type="entry name" value="DNA/RNA_pol_sf"/>
</dbReference>
<dbReference type="Proteomes" id="UP001623348">
    <property type="component" value="Unassembled WGS sequence"/>
</dbReference>
<dbReference type="EMBL" id="BAAFJT010000040">
    <property type="protein sequence ID" value="GAB0203505.1"/>
    <property type="molecule type" value="Genomic_DNA"/>
</dbReference>